<dbReference type="CDD" id="cd12797">
    <property type="entry name" value="M23_peptidase"/>
    <property type="match status" value="1"/>
</dbReference>
<dbReference type="Proteomes" id="UP000321201">
    <property type="component" value="Unassembled WGS sequence"/>
</dbReference>
<protein>
    <submittedName>
        <fullName evidence="3">M23 family metallopeptidase</fullName>
    </submittedName>
</protein>
<reference evidence="3 4" key="1">
    <citation type="submission" date="2019-08" db="EMBL/GenBank/DDBJ databases">
        <title>Pelomicrobium methylotrophicum gen. nov., sp. nov. a moderately thermophilic, facultatively anaerobic, lithoautotrophic and methylotrophic bacterium isolated from a terrestrial mud volcano.</title>
        <authorList>
            <person name="Slobodkina G.B."/>
            <person name="Merkel A.Y."/>
            <person name="Slobodkin A.I."/>
        </authorList>
    </citation>
    <scope>NUCLEOTIDE SEQUENCE [LARGE SCALE GENOMIC DNA]</scope>
    <source>
        <strain evidence="3 4">SM250</strain>
    </source>
</reference>
<evidence type="ECO:0000313" key="4">
    <source>
        <dbReference type="Proteomes" id="UP000321201"/>
    </source>
</evidence>
<dbReference type="PANTHER" id="PTHR21666:SF291">
    <property type="entry name" value="STAGE II SPORULATION PROTEIN Q"/>
    <property type="match status" value="1"/>
</dbReference>
<evidence type="ECO:0000313" key="3">
    <source>
        <dbReference type="EMBL" id="TXF13163.1"/>
    </source>
</evidence>
<comment type="caution">
    <text evidence="3">The sequence shown here is derived from an EMBL/GenBank/DDBJ whole genome shotgun (WGS) entry which is preliminary data.</text>
</comment>
<keyword evidence="1" id="KW-0472">Membrane</keyword>
<dbReference type="RefSeq" id="WP_147798805.1">
    <property type="nucleotide sequence ID" value="NZ_VPFL01000003.1"/>
</dbReference>
<dbReference type="SUPFAM" id="SSF51261">
    <property type="entry name" value="Duplicated hybrid motif"/>
    <property type="match status" value="1"/>
</dbReference>
<dbReference type="EMBL" id="VPFL01000003">
    <property type="protein sequence ID" value="TXF13163.1"/>
    <property type="molecule type" value="Genomic_DNA"/>
</dbReference>
<dbReference type="GO" id="GO:0004222">
    <property type="term" value="F:metalloendopeptidase activity"/>
    <property type="evidence" value="ECO:0007669"/>
    <property type="project" value="TreeGrafter"/>
</dbReference>
<dbReference type="InterPro" id="IPR011055">
    <property type="entry name" value="Dup_hybrid_motif"/>
</dbReference>
<dbReference type="AlphaFoldDB" id="A0A5C7EXL2"/>
<dbReference type="InParanoid" id="A0A5C7EXL2"/>
<proteinExistence type="predicted"/>
<sequence length="305" mass="32992">MNIIVVSGKLAQARTITLTRTQIVTMLALFVLSVAAALSGTAYLALRHAPALAPLFGVPMADAGASNDEVQAQAYMQESIHALAVRMGQMQAQLLRLDSLGERLARLAGIKPHEFVFDQLPGQGGAITHLPRQDLSVSQLTDQLDELTRLLSQRSDQLDVLESVLMENQLSRRLVPSIRPVDMGWLSSGFGWRIDPLTGQRAFHEGVDFVASVGTPILAAAGGIVVTSEYHPEYGNMIEIDHGNNLVTRYAHASKRLVEVGAIVLRGQKIGEVGNTGRSTGPHLHFEVRRNGVAVNPSRFLKAQG</sequence>
<dbReference type="Pfam" id="PF01551">
    <property type="entry name" value="Peptidase_M23"/>
    <property type="match status" value="1"/>
</dbReference>
<name>A0A5C7EXL2_9PROT</name>
<dbReference type="PANTHER" id="PTHR21666">
    <property type="entry name" value="PEPTIDASE-RELATED"/>
    <property type="match status" value="1"/>
</dbReference>
<keyword evidence="4" id="KW-1185">Reference proteome</keyword>
<feature type="transmembrane region" description="Helical" evidence="1">
    <location>
        <begin position="23"/>
        <end position="46"/>
    </location>
</feature>
<evidence type="ECO:0000256" key="1">
    <source>
        <dbReference type="SAM" id="Phobius"/>
    </source>
</evidence>
<dbReference type="InterPro" id="IPR016047">
    <property type="entry name" value="M23ase_b-sheet_dom"/>
</dbReference>
<accession>A0A5C7EXL2</accession>
<dbReference type="FunFam" id="2.70.70.10:FF:000006">
    <property type="entry name" value="M23 family peptidase"/>
    <property type="match status" value="1"/>
</dbReference>
<dbReference type="OrthoDB" id="5289383at2"/>
<organism evidence="3 4">
    <name type="scientific">Pelomicrobium methylotrophicum</name>
    <dbReference type="NCBI Taxonomy" id="2602750"/>
    <lineage>
        <taxon>Bacteria</taxon>
        <taxon>Pseudomonadati</taxon>
        <taxon>Pseudomonadota</taxon>
        <taxon>Hydrogenophilia</taxon>
        <taxon>Hydrogenophilia incertae sedis</taxon>
        <taxon>Pelomicrobium</taxon>
    </lineage>
</organism>
<evidence type="ECO:0000259" key="2">
    <source>
        <dbReference type="Pfam" id="PF01551"/>
    </source>
</evidence>
<feature type="domain" description="M23ase beta-sheet core" evidence="2">
    <location>
        <begin position="203"/>
        <end position="297"/>
    </location>
</feature>
<keyword evidence="1" id="KW-0812">Transmembrane</keyword>
<keyword evidence="1" id="KW-1133">Transmembrane helix</keyword>
<dbReference type="Gene3D" id="2.70.70.10">
    <property type="entry name" value="Glucose Permease (Domain IIA)"/>
    <property type="match status" value="1"/>
</dbReference>
<dbReference type="InterPro" id="IPR050570">
    <property type="entry name" value="Cell_wall_metabolism_enzyme"/>
</dbReference>
<gene>
    <name evidence="3" type="ORF">FR698_03605</name>
</gene>